<name>A0A0F0CSH0_9BACT</name>
<dbReference type="EMBL" id="JYNY01000372">
    <property type="protein sequence ID" value="KJJ84390.1"/>
    <property type="molecule type" value="Genomic_DNA"/>
</dbReference>
<dbReference type="AlphaFoldDB" id="A0A0F0CSH0"/>
<evidence type="ECO:0000313" key="2">
    <source>
        <dbReference type="EMBL" id="KJJ84390.1"/>
    </source>
</evidence>
<gene>
    <name evidence="2" type="ORF">OMAG_001853</name>
</gene>
<reference evidence="2 3" key="1">
    <citation type="submission" date="2015-02" db="EMBL/GenBank/DDBJ databases">
        <title>Single-cell genomics of uncultivated deep-branching MTB reveals a conserved set of magnetosome genes.</title>
        <authorList>
            <person name="Kolinko S."/>
            <person name="Richter M."/>
            <person name="Glockner F.O."/>
            <person name="Brachmann A."/>
            <person name="Schuler D."/>
        </authorList>
    </citation>
    <scope>NUCLEOTIDE SEQUENCE [LARGE SCALE GENOMIC DNA]</scope>
    <source>
        <strain evidence="2">SKK-01</strain>
    </source>
</reference>
<evidence type="ECO:0000256" key="1">
    <source>
        <dbReference type="SAM" id="SignalP"/>
    </source>
</evidence>
<feature type="chain" id="PRO_5002437452" evidence="1">
    <location>
        <begin position="30"/>
        <end position="191"/>
    </location>
</feature>
<dbReference type="Proteomes" id="UP000033428">
    <property type="component" value="Unassembled WGS sequence"/>
</dbReference>
<protein>
    <submittedName>
        <fullName evidence="2">Secreted protein</fullName>
    </submittedName>
</protein>
<evidence type="ECO:0000313" key="3">
    <source>
        <dbReference type="Proteomes" id="UP000033428"/>
    </source>
</evidence>
<organism evidence="2 3">
    <name type="scientific">Candidatus Omnitrophus magneticus</name>
    <dbReference type="NCBI Taxonomy" id="1609969"/>
    <lineage>
        <taxon>Bacteria</taxon>
        <taxon>Pseudomonadati</taxon>
        <taxon>Candidatus Omnitrophota</taxon>
        <taxon>Candidatus Omnitrophus</taxon>
    </lineage>
</organism>
<accession>A0A0F0CSH0</accession>
<comment type="caution">
    <text evidence="2">The sequence shown here is derived from an EMBL/GenBank/DDBJ whole genome shotgun (WGS) entry which is preliminary data.</text>
</comment>
<keyword evidence="1" id="KW-0732">Signal</keyword>
<keyword evidence="3" id="KW-1185">Reference proteome</keyword>
<proteinExistence type="predicted"/>
<dbReference type="PROSITE" id="PS51257">
    <property type="entry name" value="PROKAR_LIPOPROTEIN"/>
    <property type="match status" value="1"/>
</dbReference>
<sequence length="191" mass="22077">MFTYNKRMLFLKLFSAVFLCFMFSSCVTSKNPLCDKKNSVLDSGLIGVWQGESEQVIISQAEGQLLFTEKDTNEKVKQKYTGYTAQIKSDNFLIIQGYENTAKDEYVFVHYVLSGNNVLTVYALNTEFFINAVEKQLIKGEIIKNKDWDKGVQLTDTTENMFEFLNKIDKKYYLKNEPGIYKKIVNENVKS</sequence>
<feature type="signal peptide" evidence="1">
    <location>
        <begin position="1"/>
        <end position="29"/>
    </location>
</feature>